<dbReference type="InterPro" id="IPR004524">
    <property type="entry name" value="Asp-tRNA-ligase_1"/>
</dbReference>
<dbReference type="Gene3D" id="3.30.930.10">
    <property type="entry name" value="Bira Bifunctional Protein, Domain 2"/>
    <property type="match status" value="1"/>
</dbReference>
<dbReference type="GO" id="GO:0006422">
    <property type="term" value="P:aspartyl-tRNA aminoacylation"/>
    <property type="evidence" value="ECO:0007669"/>
    <property type="project" value="UniProtKB-UniRule"/>
</dbReference>
<feature type="binding site" evidence="7">
    <location>
        <begin position="220"/>
        <end position="222"/>
    </location>
    <ligand>
        <name>ATP</name>
        <dbReference type="ChEBI" id="CHEBI:30616"/>
    </ligand>
</feature>
<dbReference type="SUPFAM" id="SSF55261">
    <property type="entry name" value="GAD domain-like"/>
    <property type="match status" value="1"/>
</dbReference>
<proteinExistence type="inferred from homology"/>
<dbReference type="InterPro" id="IPR045864">
    <property type="entry name" value="aa-tRNA-synth_II/BPL/LPL"/>
</dbReference>
<dbReference type="InterPro" id="IPR006195">
    <property type="entry name" value="aa-tRNA-synth_II"/>
</dbReference>
<evidence type="ECO:0000256" key="3">
    <source>
        <dbReference type="ARBA" id="ARBA00022741"/>
    </source>
</evidence>
<dbReference type="PROSITE" id="PS50862">
    <property type="entry name" value="AA_TRNA_LIGASE_II"/>
    <property type="match status" value="1"/>
</dbReference>
<dbReference type="Gene3D" id="3.30.1360.30">
    <property type="entry name" value="GAD-like domain"/>
    <property type="match status" value="1"/>
</dbReference>
<name>A0A1Q5PIW5_9BACT</name>
<feature type="binding site" evidence="7">
    <location>
        <position position="486"/>
    </location>
    <ligand>
        <name>L-aspartate</name>
        <dbReference type="ChEBI" id="CHEBI:29991"/>
    </ligand>
</feature>
<protein>
    <recommendedName>
        <fullName evidence="7">Aspartate--tRNA ligase</fullName>
        <ecNumber evidence="7">6.1.1.12</ecNumber>
    </recommendedName>
    <alternativeName>
        <fullName evidence="7">Aspartyl-tRNA synthetase</fullName>
        <shortName evidence="7">AspRS</shortName>
    </alternativeName>
</protein>
<dbReference type="Proteomes" id="UP000186551">
    <property type="component" value="Unassembled WGS sequence"/>
</dbReference>
<evidence type="ECO:0000256" key="7">
    <source>
        <dbReference type="HAMAP-Rule" id="MF_00044"/>
    </source>
</evidence>
<comment type="subunit">
    <text evidence="7">Homodimer.</text>
</comment>
<dbReference type="InterPro" id="IPR004115">
    <property type="entry name" value="GAD-like_sf"/>
</dbReference>
<feature type="domain" description="Aminoacyl-transfer RNA synthetases class-II family profile" evidence="8">
    <location>
        <begin position="146"/>
        <end position="552"/>
    </location>
</feature>
<comment type="function">
    <text evidence="7">Catalyzes the attachment of L-aspartate to tRNA(Asp) in a two-step reaction: L-aspartate is first activated by ATP to form Asp-AMP and then transferred to the acceptor end of tRNA(Asp).</text>
</comment>
<evidence type="ECO:0000256" key="6">
    <source>
        <dbReference type="ARBA" id="ARBA00023146"/>
    </source>
</evidence>
<dbReference type="InterPro" id="IPR004365">
    <property type="entry name" value="NA-bd_OB_tRNA"/>
</dbReference>
<dbReference type="EC" id="6.1.1.12" evidence="7"/>
<dbReference type="STRING" id="1797110.A3841_09125"/>
<dbReference type="CDD" id="cd04317">
    <property type="entry name" value="EcAspRS_like_N"/>
    <property type="match status" value="1"/>
</dbReference>
<comment type="caution">
    <text evidence="9">The sequence shown here is derived from an EMBL/GenBank/DDBJ whole genome shotgun (WGS) entry which is preliminary data.</text>
</comment>
<dbReference type="PANTHER" id="PTHR22594:SF5">
    <property type="entry name" value="ASPARTATE--TRNA LIGASE, MITOCHONDRIAL"/>
    <property type="match status" value="1"/>
</dbReference>
<dbReference type="NCBIfam" id="TIGR00459">
    <property type="entry name" value="aspS_bact"/>
    <property type="match status" value="1"/>
</dbReference>
<dbReference type="GO" id="GO:0005737">
    <property type="term" value="C:cytoplasm"/>
    <property type="evidence" value="ECO:0007669"/>
    <property type="project" value="UniProtKB-SubCell"/>
</dbReference>
<evidence type="ECO:0000259" key="8">
    <source>
        <dbReference type="PROSITE" id="PS50862"/>
    </source>
</evidence>
<keyword evidence="6 7" id="KW-0030">Aminoacyl-tRNA synthetase</keyword>
<evidence type="ECO:0000256" key="1">
    <source>
        <dbReference type="ARBA" id="ARBA00006303"/>
    </source>
</evidence>
<dbReference type="Pfam" id="PF02938">
    <property type="entry name" value="GAD"/>
    <property type="match status" value="1"/>
</dbReference>
<dbReference type="InterPro" id="IPR029351">
    <property type="entry name" value="GAD_dom"/>
</dbReference>
<dbReference type="Gene3D" id="2.40.50.140">
    <property type="entry name" value="Nucleic acid-binding proteins"/>
    <property type="match status" value="1"/>
</dbReference>
<keyword evidence="3 7" id="KW-0547">Nucleotide-binding</keyword>
<dbReference type="OrthoDB" id="9802326at2"/>
<dbReference type="InterPro" id="IPR002312">
    <property type="entry name" value="Asp/Asn-tRNA-synth_IIb"/>
</dbReference>
<feature type="binding site" evidence="7">
    <location>
        <position position="479"/>
    </location>
    <ligand>
        <name>ATP</name>
        <dbReference type="ChEBI" id="CHEBI:30616"/>
    </ligand>
</feature>
<dbReference type="HAMAP" id="MF_00044">
    <property type="entry name" value="Asp_tRNA_synth_type1"/>
    <property type="match status" value="1"/>
</dbReference>
<keyword evidence="2 7" id="KW-0436">Ligase</keyword>
<dbReference type="SUPFAM" id="SSF55681">
    <property type="entry name" value="Class II aaRS and biotin synthetases"/>
    <property type="match status" value="1"/>
</dbReference>
<comment type="caution">
    <text evidence="7">Lacks conserved residue(s) required for the propagation of feature annotation.</text>
</comment>
<comment type="catalytic activity">
    <reaction evidence="7">
        <text>tRNA(Asp) + L-aspartate + ATP = L-aspartyl-tRNA(Asp) + AMP + diphosphate</text>
        <dbReference type="Rhea" id="RHEA:19649"/>
        <dbReference type="Rhea" id="RHEA-COMP:9660"/>
        <dbReference type="Rhea" id="RHEA-COMP:9678"/>
        <dbReference type="ChEBI" id="CHEBI:29991"/>
        <dbReference type="ChEBI" id="CHEBI:30616"/>
        <dbReference type="ChEBI" id="CHEBI:33019"/>
        <dbReference type="ChEBI" id="CHEBI:78442"/>
        <dbReference type="ChEBI" id="CHEBI:78516"/>
        <dbReference type="ChEBI" id="CHEBI:456215"/>
        <dbReference type="EC" id="6.1.1.12"/>
    </reaction>
</comment>
<dbReference type="Pfam" id="PF00152">
    <property type="entry name" value="tRNA-synt_2"/>
    <property type="match status" value="1"/>
</dbReference>
<keyword evidence="7" id="KW-0963">Cytoplasm</keyword>
<reference evidence="9 10" key="1">
    <citation type="submission" date="2016-03" db="EMBL/GenBank/DDBJ databases">
        <title>Genome sequence of Pontibacter sp. nov., of the family cytophagaceae, isolated from marine sediment of the Yellow Sea, China.</title>
        <authorList>
            <person name="Zhang G."/>
            <person name="Zhang R."/>
        </authorList>
    </citation>
    <scope>NUCLEOTIDE SEQUENCE [LARGE SCALE GENOMIC DNA]</scope>
    <source>
        <strain evidence="9 10">S10-8</strain>
    </source>
</reference>
<dbReference type="PANTHER" id="PTHR22594">
    <property type="entry name" value="ASPARTYL/LYSYL-TRNA SYNTHETASE"/>
    <property type="match status" value="1"/>
</dbReference>
<dbReference type="NCBIfam" id="NF001750">
    <property type="entry name" value="PRK00476.1"/>
    <property type="match status" value="1"/>
</dbReference>
<keyword evidence="5 7" id="KW-0648">Protein biosynthesis</keyword>
<dbReference type="PRINTS" id="PR01042">
    <property type="entry name" value="TRNASYNTHASP"/>
</dbReference>
<evidence type="ECO:0000256" key="4">
    <source>
        <dbReference type="ARBA" id="ARBA00022840"/>
    </source>
</evidence>
<dbReference type="RefSeq" id="WP_073850581.1">
    <property type="nucleotide sequence ID" value="NZ_LVWA01000002.1"/>
</dbReference>
<comment type="subcellular location">
    <subcellularLocation>
        <location evidence="7">Cytoplasm</location>
    </subcellularLocation>
</comment>
<dbReference type="Pfam" id="PF01336">
    <property type="entry name" value="tRNA_anti-codon"/>
    <property type="match status" value="1"/>
</dbReference>
<comment type="similarity">
    <text evidence="1 7">Belongs to the class-II aminoacyl-tRNA synthetase family. Type 1 subfamily.</text>
</comment>
<gene>
    <name evidence="7" type="primary">aspS</name>
    <name evidence="9" type="ORF">A3841_09125</name>
</gene>
<keyword evidence="4 7" id="KW-0067">ATP-binding</keyword>
<feature type="binding site" evidence="7">
    <location>
        <position position="445"/>
    </location>
    <ligand>
        <name>L-aspartate</name>
        <dbReference type="ChEBI" id="CHEBI:29991"/>
    </ligand>
</feature>
<dbReference type="CDD" id="cd00777">
    <property type="entry name" value="AspRS_core"/>
    <property type="match status" value="1"/>
</dbReference>
<dbReference type="EMBL" id="LVWA01000002">
    <property type="protein sequence ID" value="OKL42143.1"/>
    <property type="molecule type" value="Genomic_DNA"/>
</dbReference>
<dbReference type="AlphaFoldDB" id="A0A1Q5PIW5"/>
<dbReference type="InterPro" id="IPR004364">
    <property type="entry name" value="Aa-tRNA-synt_II"/>
</dbReference>
<accession>A0A1Q5PIW5</accession>
<feature type="binding site" evidence="7">
    <location>
        <position position="229"/>
    </location>
    <ligand>
        <name>ATP</name>
        <dbReference type="ChEBI" id="CHEBI:30616"/>
    </ligand>
</feature>
<evidence type="ECO:0000256" key="5">
    <source>
        <dbReference type="ARBA" id="ARBA00022917"/>
    </source>
</evidence>
<evidence type="ECO:0000313" key="9">
    <source>
        <dbReference type="EMBL" id="OKL42143.1"/>
    </source>
</evidence>
<dbReference type="InterPro" id="IPR047090">
    <property type="entry name" value="AspRS_core"/>
</dbReference>
<dbReference type="InterPro" id="IPR047089">
    <property type="entry name" value="Asp-tRNA-ligase_1_N"/>
</dbReference>
<sequence length="586" mass="66808">MFRTHTCGELRLDNVGEEVILTGWVQRLRDKGGMLWVDLRDRYGITQLTMEEGFTPAAIMEQARNLGREYVVKVIGRVVERYSKNDKIPTGDIELHVSKIVVLNPSKLPPFLIEDETDGGDDLRMKYRYLDLRRAPVRRNLELRHRMMRATRDYLNGIDFIEVETPVLIKSTPEGARDFVVPSRMNPGEFYALPQSPQTFKQLLMVSGFDKYFQIVKCFRDEDLRADRQPEFTQIDCEMSFVTQEDILHTFEGFITYLFEKVKGVHIGKLPRMTYADAMKFYGSDKPDTRFEMRFVELNPLVKNKGFKVFDDAELVVGICAQGAAGYTRKQVDELTDFVKRPQIGATGLVYARVNEDGSVKSSVDKFYSPEDLEAWAAAFNAKPGDLILILAGDADRTRKALNELRLEMGTRLGLRDKNVFAPLWVVDFPLLEWDEDSKRYHAMHHPFTSPKLEDIELIDDRPGDIRANAYDMVINGVEVGGGSIRIHNRRLQEQMFRLLGFSKAEAEAQFGFLMSAFEYGAPPHGGIAFGFDRLCSLFGGSDSIRDYIAFPKNNSGRDVMIDAPAPIADAQLDELHINMKQLPHK</sequence>
<feature type="region of interest" description="Aspartate" evidence="7">
    <location>
        <begin position="198"/>
        <end position="201"/>
    </location>
</feature>
<feature type="binding site" evidence="7">
    <location>
        <position position="174"/>
    </location>
    <ligand>
        <name>L-aspartate</name>
        <dbReference type="ChEBI" id="CHEBI:29991"/>
    </ligand>
</feature>
<dbReference type="GO" id="GO:0004815">
    <property type="term" value="F:aspartate-tRNA ligase activity"/>
    <property type="evidence" value="ECO:0007669"/>
    <property type="project" value="UniProtKB-UniRule"/>
</dbReference>
<dbReference type="GO" id="GO:0005524">
    <property type="term" value="F:ATP binding"/>
    <property type="evidence" value="ECO:0007669"/>
    <property type="project" value="UniProtKB-UniRule"/>
</dbReference>
<dbReference type="GO" id="GO:0003676">
    <property type="term" value="F:nucleic acid binding"/>
    <property type="evidence" value="ECO:0007669"/>
    <property type="project" value="InterPro"/>
</dbReference>
<evidence type="ECO:0000256" key="2">
    <source>
        <dbReference type="ARBA" id="ARBA00022598"/>
    </source>
</evidence>
<dbReference type="SUPFAM" id="SSF50249">
    <property type="entry name" value="Nucleic acid-binding proteins"/>
    <property type="match status" value="1"/>
</dbReference>
<keyword evidence="10" id="KW-1185">Reference proteome</keyword>
<dbReference type="InterPro" id="IPR012340">
    <property type="entry name" value="NA-bd_OB-fold"/>
</dbReference>
<feature type="binding site" evidence="7">
    <location>
        <begin position="531"/>
        <end position="534"/>
    </location>
    <ligand>
        <name>ATP</name>
        <dbReference type="ChEBI" id="CHEBI:30616"/>
    </ligand>
</feature>
<feature type="binding site" evidence="7">
    <location>
        <position position="220"/>
    </location>
    <ligand>
        <name>L-aspartate</name>
        <dbReference type="ChEBI" id="CHEBI:29991"/>
    </ligand>
</feature>
<evidence type="ECO:0000313" key="10">
    <source>
        <dbReference type="Proteomes" id="UP000186551"/>
    </source>
</evidence>
<organism evidence="9 10">
    <name type="scientific">Pontibacter flavimaris</name>
    <dbReference type="NCBI Taxonomy" id="1797110"/>
    <lineage>
        <taxon>Bacteria</taxon>
        <taxon>Pseudomonadati</taxon>
        <taxon>Bacteroidota</taxon>
        <taxon>Cytophagia</taxon>
        <taxon>Cytophagales</taxon>
        <taxon>Hymenobacteraceae</taxon>
        <taxon>Pontibacter</taxon>
    </lineage>
</organism>